<dbReference type="Proteomes" id="UP001218188">
    <property type="component" value="Unassembled WGS sequence"/>
</dbReference>
<protein>
    <submittedName>
        <fullName evidence="2">Uncharacterized protein</fullName>
    </submittedName>
</protein>
<evidence type="ECO:0000313" key="2">
    <source>
        <dbReference type="EMBL" id="KAJ7024553.1"/>
    </source>
</evidence>
<evidence type="ECO:0000313" key="1">
    <source>
        <dbReference type="EMBL" id="KAJ7018855.1"/>
    </source>
</evidence>
<comment type="caution">
    <text evidence="2">The sequence shown here is derived from an EMBL/GenBank/DDBJ whole genome shotgun (WGS) entry which is preliminary data.</text>
</comment>
<dbReference type="EMBL" id="JARJCM010000319">
    <property type="protein sequence ID" value="KAJ7018855.1"/>
    <property type="molecule type" value="Genomic_DNA"/>
</dbReference>
<dbReference type="EMBL" id="JARJCM010000167">
    <property type="protein sequence ID" value="KAJ7024553.1"/>
    <property type="molecule type" value="Genomic_DNA"/>
</dbReference>
<gene>
    <name evidence="2" type="ORF">C8F04DRAFT_1192232</name>
    <name evidence="1" type="ORF">C8F04DRAFT_1198413</name>
</gene>
<reference evidence="2" key="1">
    <citation type="submission" date="2023-03" db="EMBL/GenBank/DDBJ databases">
        <title>Massive genome expansion in bonnet fungi (Mycena s.s.) driven by repeated elements and novel gene families across ecological guilds.</title>
        <authorList>
            <consortium name="Lawrence Berkeley National Laboratory"/>
            <person name="Harder C.B."/>
            <person name="Miyauchi S."/>
            <person name="Viragh M."/>
            <person name="Kuo A."/>
            <person name="Thoen E."/>
            <person name="Andreopoulos B."/>
            <person name="Lu D."/>
            <person name="Skrede I."/>
            <person name="Drula E."/>
            <person name="Henrissat B."/>
            <person name="Morin E."/>
            <person name="Kohler A."/>
            <person name="Barry K."/>
            <person name="LaButti K."/>
            <person name="Morin E."/>
            <person name="Salamov A."/>
            <person name="Lipzen A."/>
            <person name="Mereny Z."/>
            <person name="Hegedus B."/>
            <person name="Baldrian P."/>
            <person name="Stursova M."/>
            <person name="Weitz H."/>
            <person name="Taylor A."/>
            <person name="Grigoriev I.V."/>
            <person name="Nagy L.G."/>
            <person name="Martin F."/>
            <person name="Kauserud H."/>
        </authorList>
    </citation>
    <scope>NUCLEOTIDE SEQUENCE</scope>
    <source>
        <strain evidence="2">CBHHK200</strain>
    </source>
</reference>
<proteinExistence type="predicted"/>
<organism evidence="2 3">
    <name type="scientific">Mycena alexandri</name>
    <dbReference type="NCBI Taxonomy" id="1745969"/>
    <lineage>
        <taxon>Eukaryota</taxon>
        <taxon>Fungi</taxon>
        <taxon>Dikarya</taxon>
        <taxon>Basidiomycota</taxon>
        <taxon>Agaricomycotina</taxon>
        <taxon>Agaricomycetes</taxon>
        <taxon>Agaricomycetidae</taxon>
        <taxon>Agaricales</taxon>
        <taxon>Marasmiineae</taxon>
        <taxon>Mycenaceae</taxon>
        <taxon>Mycena</taxon>
    </lineage>
</organism>
<keyword evidence="3" id="KW-1185">Reference proteome</keyword>
<evidence type="ECO:0000313" key="3">
    <source>
        <dbReference type="Proteomes" id="UP001218188"/>
    </source>
</evidence>
<accession>A0AAD6SB85</accession>
<name>A0AAD6SB85_9AGAR</name>
<dbReference type="AlphaFoldDB" id="A0AAD6SB85"/>
<sequence length="136" mass="15766">MNSDSCRDLGLYRPVAKTKVDSEETPEFDEDGDQIPALLPLTGDHENVNTLAIFPTRISIDWSFMLSLRPRNKCTGFNLQPGETYFVDLQKGERYHSLFFDLDRTFQFNTIYSPPCQYAHLCKSHHKKQKKICAKF</sequence>